<dbReference type="PANTHER" id="PTHR40618:SF1">
    <property type="entry name" value="B-ZIP TRANSCRIPTION FACTOR (EUROFUNG)"/>
    <property type="match status" value="1"/>
</dbReference>
<keyword evidence="5" id="KW-1185">Reference proteome</keyword>
<reference evidence="5" key="1">
    <citation type="journal article" date="2014" name="BMC Genomics">
        <title>The genome sequence of the biocontrol fungus Metarhizium anisopliae and comparative genomics of Metarhizium species.</title>
        <authorList>
            <person name="Pattemore J.A."/>
            <person name="Hane J.K."/>
            <person name="Williams A.H."/>
            <person name="Wilson B.A."/>
            <person name="Stodart B.J."/>
            <person name="Ash G.J."/>
        </authorList>
    </citation>
    <scope>NUCLEOTIDE SEQUENCE [LARGE SCALE GENOMIC DNA]</scope>
    <source>
        <strain evidence="5">BRIP 53293</strain>
    </source>
</reference>
<evidence type="ECO:0000256" key="2">
    <source>
        <dbReference type="SAM" id="MobiDB-lite"/>
    </source>
</evidence>
<feature type="compositionally biased region" description="Basic and acidic residues" evidence="2">
    <location>
        <begin position="100"/>
        <end position="114"/>
    </location>
</feature>
<dbReference type="Proteomes" id="UP000054544">
    <property type="component" value="Unassembled WGS sequence"/>
</dbReference>
<feature type="compositionally biased region" description="Polar residues" evidence="2">
    <location>
        <begin position="603"/>
        <end position="622"/>
    </location>
</feature>
<name>A0A0D9P6M1_METAN</name>
<feature type="region of interest" description="Disordered" evidence="2">
    <location>
        <begin position="189"/>
        <end position="224"/>
    </location>
</feature>
<dbReference type="AlphaFoldDB" id="A0A0D9P6M1"/>
<dbReference type="STRING" id="1291518.A0A0D9P6M1"/>
<dbReference type="EMBL" id="KE384725">
    <property type="protein sequence ID" value="KJK81731.1"/>
    <property type="molecule type" value="Genomic_DNA"/>
</dbReference>
<dbReference type="PANTHER" id="PTHR40618">
    <property type="entry name" value="B-ZIP TRANSCRIPTION FACTOR (EUROFUNG)-RELATED"/>
    <property type="match status" value="1"/>
</dbReference>
<organism evidence="4 5">
    <name type="scientific">Metarhizium anisopliae BRIP 53293</name>
    <dbReference type="NCBI Taxonomy" id="1291518"/>
    <lineage>
        <taxon>Eukaryota</taxon>
        <taxon>Fungi</taxon>
        <taxon>Dikarya</taxon>
        <taxon>Ascomycota</taxon>
        <taxon>Pezizomycotina</taxon>
        <taxon>Sordariomycetes</taxon>
        <taxon>Hypocreomycetidae</taxon>
        <taxon>Hypocreales</taxon>
        <taxon>Clavicipitaceae</taxon>
        <taxon>Metarhizium</taxon>
    </lineage>
</organism>
<sequence>MATAAPIVPESLPFDNRSPTGAGCNHIPMNNSNHVPKINAAYSSNTSPLSTMTTNPAQSVTSPPPVTGKRARNSDESDVKAGHASTTEEDGRKKRSRGRPRLDTKDETAADRRRTQIRLAQRAYRHRKDTTITTLEQRVKELEKANDDMSKGFNDFYDILLSERALEAVPHAAQQLSAIANRISTVADKARNNPGEGSCSEDSDEHPVSNHGNHPNLQSAQATTSAVTAMPTNNGFHLDTSQQANIVGTSTGSPGVPGTAVPTTSGPMIHVPASLSYEVVTAATPDNATFPFYSSMEPTIEDGFNTNLPAGHSPYSSMAPPLSYASNELTFGRRLQRQTTENGLRLISMSNPPPDRRRGQRNSGLREDTISWLGHAGEKHRTLQAIPAFGPTRKIGGGVGDGFGSGGLAMSLEPSSHLTYLSLGSEPSPRDEMGGIGMALSSDTHDLLDSRTLVAEGDSETPLRDGDLDSPSIEGTGGDAMAMRIGNQGTRSYGKPQEMTGQSMGPFSPEVQATRDERIDHKMRMMWPGFEGEFFDPDEVETYLRQLGIFIPQRAEYVEADVDLGDLDRDGSSARASCDSAMMPNGQQPGFATADSGYGGSSHSGTWTNSSNSPVSGSTDVSGPQVAVDVAQQPVMGLRGHDGGNEAAGDYDHGMANFILHSGPSQMWSQPMAWAVKSKIGLNVSLLIQEISSKSVCLGRSPGVRRRDVNKAVKVAAGLAAVPA</sequence>
<feature type="coiled-coil region" evidence="1">
    <location>
        <begin position="125"/>
        <end position="152"/>
    </location>
</feature>
<feature type="domain" description="BZIP" evidence="3">
    <location>
        <begin position="112"/>
        <end position="152"/>
    </location>
</feature>
<dbReference type="InterPro" id="IPR004827">
    <property type="entry name" value="bZIP"/>
</dbReference>
<evidence type="ECO:0000313" key="5">
    <source>
        <dbReference type="Proteomes" id="UP000054544"/>
    </source>
</evidence>
<dbReference type="Gene3D" id="1.20.5.170">
    <property type="match status" value="1"/>
</dbReference>
<evidence type="ECO:0000259" key="3">
    <source>
        <dbReference type="Pfam" id="PF00170"/>
    </source>
</evidence>
<dbReference type="CDD" id="cd14688">
    <property type="entry name" value="bZIP_YAP"/>
    <property type="match status" value="1"/>
</dbReference>
<dbReference type="InterPro" id="IPR046347">
    <property type="entry name" value="bZIP_sf"/>
</dbReference>
<dbReference type="OrthoDB" id="3555317at2759"/>
<dbReference type="SUPFAM" id="SSF57959">
    <property type="entry name" value="Leucine zipper domain"/>
    <property type="match status" value="1"/>
</dbReference>
<feature type="region of interest" description="Disordered" evidence="2">
    <location>
        <begin position="420"/>
        <end position="441"/>
    </location>
</feature>
<evidence type="ECO:0000256" key="1">
    <source>
        <dbReference type="SAM" id="Coils"/>
    </source>
</evidence>
<feature type="region of interest" description="Disordered" evidence="2">
    <location>
        <begin position="594"/>
        <end position="622"/>
    </location>
</feature>
<feature type="region of interest" description="Disordered" evidence="2">
    <location>
        <begin position="338"/>
        <end position="363"/>
    </location>
</feature>
<keyword evidence="1" id="KW-0175">Coiled coil</keyword>
<evidence type="ECO:0000313" key="4">
    <source>
        <dbReference type="EMBL" id="KJK81731.1"/>
    </source>
</evidence>
<proteinExistence type="predicted"/>
<dbReference type="Pfam" id="PF00170">
    <property type="entry name" value="bZIP_1"/>
    <property type="match status" value="1"/>
</dbReference>
<feature type="compositionally biased region" description="Basic and acidic residues" evidence="2">
    <location>
        <begin position="72"/>
        <end position="81"/>
    </location>
</feature>
<feature type="region of interest" description="Disordered" evidence="2">
    <location>
        <begin position="455"/>
        <end position="509"/>
    </location>
</feature>
<accession>A0A0D9P6M1</accession>
<protein>
    <recommendedName>
        <fullName evidence="3">BZIP domain-containing protein</fullName>
    </recommendedName>
</protein>
<gene>
    <name evidence="4" type="ORF">H634G_02993</name>
</gene>
<dbReference type="GO" id="GO:0003700">
    <property type="term" value="F:DNA-binding transcription factor activity"/>
    <property type="evidence" value="ECO:0007669"/>
    <property type="project" value="InterPro"/>
</dbReference>
<feature type="region of interest" description="Disordered" evidence="2">
    <location>
        <begin position="1"/>
        <end position="114"/>
    </location>
</feature>
<feature type="compositionally biased region" description="Polar residues" evidence="2">
    <location>
        <begin position="41"/>
        <end position="61"/>
    </location>
</feature>